<feature type="compositionally biased region" description="Polar residues" evidence="1">
    <location>
        <begin position="433"/>
        <end position="445"/>
    </location>
</feature>
<feature type="compositionally biased region" description="Acidic residues" evidence="1">
    <location>
        <begin position="166"/>
        <end position="181"/>
    </location>
</feature>
<dbReference type="RefSeq" id="XP_019037811.1">
    <property type="nucleotide sequence ID" value="XM_019183492.1"/>
</dbReference>
<feature type="compositionally biased region" description="Basic and acidic residues" evidence="1">
    <location>
        <begin position="423"/>
        <end position="432"/>
    </location>
</feature>
<feature type="region of interest" description="Disordered" evidence="1">
    <location>
        <begin position="751"/>
        <end position="832"/>
    </location>
</feature>
<keyword evidence="4" id="KW-1185">Reference proteome</keyword>
<evidence type="ECO:0000256" key="1">
    <source>
        <dbReference type="SAM" id="MobiDB-lite"/>
    </source>
</evidence>
<dbReference type="InterPro" id="IPR013860">
    <property type="entry name" value="AreA_GATA"/>
</dbReference>
<feature type="compositionally biased region" description="Low complexity" evidence="1">
    <location>
        <begin position="13"/>
        <end position="51"/>
    </location>
</feature>
<feature type="compositionally biased region" description="Low complexity" evidence="1">
    <location>
        <begin position="121"/>
        <end position="133"/>
    </location>
</feature>
<feature type="domain" description="Nitrogen regulatory protein areA GATA-like" evidence="2">
    <location>
        <begin position="226"/>
        <end position="253"/>
    </location>
</feature>
<dbReference type="GO" id="GO:0042149">
    <property type="term" value="P:cellular response to glucose starvation"/>
    <property type="evidence" value="ECO:0007669"/>
    <property type="project" value="TreeGrafter"/>
</dbReference>
<dbReference type="Pfam" id="PF08550">
    <property type="entry name" value="GATA_AreA"/>
    <property type="match status" value="1"/>
</dbReference>
<feature type="region of interest" description="Disordered" evidence="1">
    <location>
        <begin position="391"/>
        <end position="450"/>
    </location>
</feature>
<dbReference type="GO" id="GO:0007039">
    <property type="term" value="P:protein catabolic process in the vacuole"/>
    <property type="evidence" value="ECO:0007669"/>
    <property type="project" value="TreeGrafter"/>
</dbReference>
<dbReference type="AlphaFoldDB" id="A0A1E3P012"/>
<dbReference type="OrthoDB" id="5563539at2759"/>
<dbReference type="PANTHER" id="PTHR28051">
    <property type="entry name" value="PROTEIN MTL1-RELATED"/>
    <property type="match status" value="1"/>
</dbReference>
<organism evidence="3 4">
    <name type="scientific">Wickerhamomyces anomalus (strain ATCC 58044 / CBS 1984 / NCYC 433 / NRRL Y-366-8)</name>
    <name type="common">Yeast</name>
    <name type="synonym">Hansenula anomala</name>
    <dbReference type="NCBI Taxonomy" id="683960"/>
    <lineage>
        <taxon>Eukaryota</taxon>
        <taxon>Fungi</taxon>
        <taxon>Dikarya</taxon>
        <taxon>Ascomycota</taxon>
        <taxon>Saccharomycotina</taxon>
        <taxon>Saccharomycetes</taxon>
        <taxon>Phaffomycetales</taxon>
        <taxon>Wickerhamomycetaceae</taxon>
        <taxon>Wickerhamomyces</taxon>
    </lineage>
</organism>
<feature type="compositionally biased region" description="Low complexity" evidence="1">
    <location>
        <begin position="751"/>
        <end position="780"/>
    </location>
</feature>
<dbReference type="STRING" id="683960.A0A1E3P012"/>
<feature type="compositionally biased region" description="Acidic residues" evidence="1">
    <location>
        <begin position="134"/>
        <end position="149"/>
    </location>
</feature>
<dbReference type="EMBL" id="KV454211">
    <property type="protein sequence ID" value="ODQ58604.1"/>
    <property type="molecule type" value="Genomic_DNA"/>
</dbReference>
<feature type="region of interest" description="Disordered" evidence="1">
    <location>
        <begin position="82"/>
        <end position="202"/>
    </location>
</feature>
<feature type="region of interest" description="Disordered" evidence="1">
    <location>
        <begin position="634"/>
        <end position="710"/>
    </location>
</feature>
<dbReference type="InterPro" id="IPR052292">
    <property type="entry name" value="Glucose_repression_reg"/>
</dbReference>
<feature type="region of interest" description="Disordered" evidence="1">
    <location>
        <begin position="288"/>
        <end position="379"/>
    </location>
</feature>
<reference evidence="3 4" key="1">
    <citation type="journal article" date="2016" name="Proc. Natl. Acad. Sci. U.S.A.">
        <title>Comparative genomics of biotechnologically important yeasts.</title>
        <authorList>
            <person name="Riley R."/>
            <person name="Haridas S."/>
            <person name="Wolfe K.H."/>
            <person name="Lopes M.R."/>
            <person name="Hittinger C.T."/>
            <person name="Goeker M."/>
            <person name="Salamov A.A."/>
            <person name="Wisecaver J.H."/>
            <person name="Long T.M."/>
            <person name="Calvey C.H."/>
            <person name="Aerts A.L."/>
            <person name="Barry K.W."/>
            <person name="Choi C."/>
            <person name="Clum A."/>
            <person name="Coughlan A.Y."/>
            <person name="Deshpande S."/>
            <person name="Douglass A.P."/>
            <person name="Hanson S.J."/>
            <person name="Klenk H.-P."/>
            <person name="LaButti K.M."/>
            <person name="Lapidus A."/>
            <person name="Lindquist E.A."/>
            <person name="Lipzen A.M."/>
            <person name="Meier-Kolthoff J.P."/>
            <person name="Ohm R.A."/>
            <person name="Otillar R.P."/>
            <person name="Pangilinan J.L."/>
            <person name="Peng Y."/>
            <person name="Rokas A."/>
            <person name="Rosa C.A."/>
            <person name="Scheuner C."/>
            <person name="Sibirny A.A."/>
            <person name="Slot J.C."/>
            <person name="Stielow J.B."/>
            <person name="Sun H."/>
            <person name="Kurtzman C.P."/>
            <person name="Blackwell M."/>
            <person name="Grigoriev I.V."/>
            <person name="Jeffries T.W."/>
        </authorList>
    </citation>
    <scope>NUCLEOTIDE SEQUENCE [LARGE SCALE GENOMIC DNA]</scope>
    <source>
        <strain evidence="4">ATCC 58044 / CBS 1984 / NCYC 433 / NRRL Y-366-8</strain>
    </source>
</reference>
<evidence type="ECO:0000313" key="3">
    <source>
        <dbReference type="EMBL" id="ODQ58604.1"/>
    </source>
</evidence>
<evidence type="ECO:0000259" key="2">
    <source>
        <dbReference type="Pfam" id="PF08550"/>
    </source>
</evidence>
<sequence>MPSTNNLAQYFAQQQQKSSSNDSNSVPRPSINIPRSSKSPSPSPSSYSVHSKAVDAEDDDHFEKSTFQLKRTRSVGLLDEFIAPTRKLMEADQQVDGDETEEEEEEDNEEDGKYDIDYDDTNNNTSRNFNDNNNDNDDDENQFIEDVDDESFKSKPKNKKSPVYSYDDDYSYSSFDNEDENASMSPSPPETPDLYQPHDDNDIVYEPQRHVDYLSHNWKESDIQKSWRYIVLKRKDVANSARLENASWRTWAQAKYHLKTISPESVNWLKDSDVTWLYGPLYKEPKNFQALDGTSSSNATDKKYGSDSESAPITKKSIKQVPGSQPRIKGPKPILKKRTVSEMLSQPSLIKLPPHRHRGQSPIIESGHSLPSPPSIEDDFDVISSRVNAQYKKHPHHEESNQQQPHHDQQKNILASASSLDSIPKRHDDSKEQIASSSATPQLQPQQPPKRHIHFNDRVEQCMAVNYPDSGEDEEYDEDYEGDEELNESDSEDEEGGFFLQVRAPSTPQIHNKDLVLPLSLNEAKNLTQGEHPPRFQTIEILPCTTLKHGSDEEDEEDDNDDKYAVSHNVNTSRGFNYYYDYNSVYPSDQSIPHVHLGNNEYELDASAQHLEGVKLVDVPENIILGSNVEIEDTPKFAEPETTESIEQSTILQKPENKSNTSGAFVLHSDEEGDSSSEEDEEHDNDQQSMNPNTSSSSSSGGSKNFGENIGKISSSPSYASLSDVAAQGYISQSPNSNNLSNVISKNYNNANNNIKSNEPVINHNNNNSNSNDDNKIPSNAITSEYGNDDNDNNNFNKSDVNEVQKESGSASPSEEKTGFKHTFLNSWKRGN</sequence>
<feature type="compositionally biased region" description="Polar residues" evidence="1">
    <location>
        <begin position="1"/>
        <end position="12"/>
    </location>
</feature>
<dbReference type="GeneID" id="30200738"/>
<evidence type="ECO:0000313" key="4">
    <source>
        <dbReference type="Proteomes" id="UP000094112"/>
    </source>
</evidence>
<feature type="compositionally biased region" description="Basic and acidic residues" evidence="1">
    <location>
        <begin position="396"/>
        <end position="410"/>
    </location>
</feature>
<dbReference type="PANTHER" id="PTHR28051:SF1">
    <property type="entry name" value="PROTEIN MTL1-RELATED"/>
    <property type="match status" value="1"/>
</dbReference>
<feature type="region of interest" description="Disordered" evidence="1">
    <location>
        <begin position="1"/>
        <end position="59"/>
    </location>
</feature>
<name>A0A1E3P012_WICAA</name>
<dbReference type="GO" id="GO:0005773">
    <property type="term" value="C:vacuole"/>
    <property type="evidence" value="ECO:0007669"/>
    <property type="project" value="GOC"/>
</dbReference>
<feature type="compositionally biased region" description="Acidic residues" evidence="1">
    <location>
        <begin position="93"/>
        <end position="110"/>
    </location>
</feature>
<feature type="compositionally biased region" description="Polar residues" evidence="1">
    <location>
        <begin position="411"/>
        <end position="421"/>
    </location>
</feature>
<proteinExistence type="predicted"/>
<feature type="compositionally biased region" description="Acidic residues" evidence="1">
    <location>
        <begin position="470"/>
        <end position="494"/>
    </location>
</feature>
<feature type="region of interest" description="Disordered" evidence="1">
    <location>
        <begin position="468"/>
        <end position="494"/>
    </location>
</feature>
<accession>A0A1E3P012</accession>
<dbReference type="Proteomes" id="UP000094112">
    <property type="component" value="Unassembled WGS sequence"/>
</dbReference>
<gene>
    <name evidence="3" type="ORF">WICANDRAFT_63114</name>
</gene>
<feature type="compositionally biased region" description="Acidic residues" evidence="1">
    <location>
        <begin position="671"/>
        <end position="684"/>
    </location>
</feature>
<feature type="compositionally biased region" description="Polar residues" evidence="1">
    <location>
        <begin position="643"/>
        <end position="663"/>
    </location>
</feature>
<protein>
    <recommendedName>
        <fullName evidence="2">Nitrogen regulatory protein areA GATA-like domain-containing protein</fullName>
    </recommendedName>
</protein>